<dbReference type="Pfam" id="PF25817">
    <property type="entry name" value="ICE1_C"/>
    <property type="match status" value="1"/>
</dbReference>
<keyword evidence="3" id="KW-1185">Reference proteome</keyword>
<dbReference type="Proteomes" id="UP000264820">
    <property type="component" value="Unplaced"/>
</dbReference>
<evidence type="ECO:0000259" key="1">
    <source>
        <dbReference type="Pfam" id="PF25817"/>
    </source>
</evidence>
<proteinExistence type="predicted"/>
<dbReference type="AlphaFoldDB" id="A0A3Q2XJQ1"/>
<evidence type="ECO:0000313" key="2">
    <source>
        <dbReference type="Ensembl" id="ENSHCOP00000000156.1"/>
    </source>
</evidence>
<protein>
    <recommendedName>
        <fullName evidence="1">Little elongation complex subunit 1 C-terminal domain-containing protein</fullName>
    </recommendedName>
</protein>
<sequence length="230" mass="25578">TWPSVLSHSSLLCQAVHTATKLKAPQDLAKCLSAYLEWEKSPPCDIDLLISRSLSEIRSGSRLSFLKHNRYGSDLGTEAWELVFTLHLLCAQKSWKWNYDNILSKELWPLMNSWVSQPRDQQVPISDVTVATVLRLIGILGQLGIREKNISSVLTVANIINTFGRHSQSEAIPWEVQLAAAYCIFDLSPCNPKEALDALAGWRGEASQSVPSAVTSCIFQLASICRQVNK</sequence>
<evidence type="ECO:0000313" key="3">
    <source>
        <dbReference type="Proteomes" id="UP000264820"/>
    </source>
</evidence>
<dbReference type="GeneTree" id="ENSGT00950000183199"/>
<name>A0A3Q2XJQ1_HIPCM</name>
<dbReference type="Ensembl" id="ENSHCOT00000014241.1">
    <property type="protein sequence ID" value="ENSHCOP00000000156.1"/>
    <property type="gene ID" value="ENSHCOG00000000919.1"/>
</dbReference>
<accession>A0A3Q2XJQ1</accession>
<dbReference type="InterPro" id="IPR057881">
    <property type="entry name" value="ICE1_C"/>
</dbReference>
<organism evidence="2 3">
    <name type="scientific">Hippocampus comes</name>
    <name type="common">Tiger tail seahorse</name>
    <dbReference type="NCBI Taxonomy" id="109280"/>
    <lineage>
        <taxon>Eukaryota</taxon>
        <taxon>Metazoa</taxon>
        <taxon>Chordata</taxon>
        <taxon>Craniata</taxon>
        <taxon>Vertebrata</taxon>
        <taxon>Euteleostomi</taxon>
        <taxon>Actinopterygii</taxon>
        <taxon>Neopterygii</taxon>
        <taxon>Teleostei</taxon>
        <taxon>Neoteleostei</taxon>
        <taxon>Acanthomorphata</taxon>
        <taxon>Syngnathiaria</taxon>
        <taxon>Syngnathiformes</taxon>
        <taxon>Syngnathoidei</taxon>
        <taxon>Syngnathidae</taxon>
        <taxon>Hippocampus</taxon>
    </lineage>
</organism>
<dbReference type="STRING" id="109280.ENSHCOP00000000156"/>
<reference evidence="2" key="1">
    <citation type="submission" date="2025-08" db="UniProtKB">
        <authorList>
            <consortium name="Ensembl"/>
        </authorList>
    </citation>
    <scope>IDENTIFICATION</scope>
</reference>
<feature type="domain" description="Little elongation complex subunit 1 C-terminal" evidence="1">
    <location>
        <begin position="31"/>
        <end position="221"/>
    </location>
</feature>
<dbReference type="OMA" id="NTFGRHA"/>
<reference evidence="2" key="2">
    <citation type="submission" date="2025-09" db="UniProtKB">
        <authorList>
            <consortium name="Ensembl"/>
        </authorList>
    </citation>
    <scope>IDENTIFICATION</scope>
</reference>